<feature type="repeat" description="ANK" evidence="3">
    <location>
        <begin position="1054"/>
        <end position="1087"/>
    </location>
</feature>
<dbReference type="InterPro" id="IPR027417">
    <property type="entry name" value="P-loop_NTPase"/>
</dbReference>
<dbReference type="InterPro" id="IPR002110">
    <property type="entry name" value="Ankyrin_rpt"/>
</dbReference>
<evidence type="ECO:0000256" key="2">
    <source>
        <dbReference type="ARBA" id="ARBA00023043"/>
    </source>
</evidence>
<evidence type="ECO:0000313" key="6">
    <source>
        <dbReference type="EMBL" id="EAU81638.2"/>
    </source>
</evidence>
<sequence length="1280" mass="139857">MDVAPTNPTPDHVSPVFVLKDSQVHDGGIVANNVQISQIFHSPAPPAPSTDVSNIAKISDWLKLKVNFHAIHNDVKKKRTEATGDWFINSSKYQEWRAGKGTVLCGTGIPGAGKTTLMSRVIDDLLHLEKSNDSKICVLFVYHRYDDLLSTTEILKSLVLHASEKQNQQFLDAVKSIQSRCELQKTDPTEDDLIGLLQLLETIFDRVFYVFDGADELVQPHVQSDTLVGFIKVINRLQGNIIIASRPLELLQTIKGVIRVELMAQNDDMRTLIDDKIDCFPNLKEVLEETGRRKEIVDGIIDKANGMFLHAALQVKALTSCHTPTDVQEELASFPEDLTDMYKKTFHRIKAQDPRSARIATMTLAWLVHAKAPLSVEALRTALAAHPETHSVEPSRMPPLKSILSVCCGLVEHHPETDIVRLVHFTARDALEPLLLEELPQPHAVIIKVLLQLMVDNGIPNWLQGKDELKELLQRPLLRYAYQHWADYARECSKLAGAREDVARFLCQCALFPYTDLDRLWFDMDILQPLHVAAMYDIPWFIKDVFDGHYNPLLHNQANRYPAFDGWDVNARSRDGDTALHLAGHNGHGTCVNILLQFPAAIDVNARDDRGRTALMQAAIGRHQDVVQRLLVEPGIDVHAVDREGRTVLMEAAARGFKDVVERLLAEPGIAVNAVDAEGRTALMEAAVHGRKDVVERLLAEPGIDANAVDEQGRTALMDASLYGDVYVVERLLAEPGIDVNAVDAEGRTALMKAAARGFKDVVERLLAEPGIAVNAVDAEGRTALMHASLYGDVYVVERLLAEPGIDVHAVDVEGRTALMWAACWVGYKDVVERLLAEPGIDVNAVDAEGRTALMWAAVHGRKDVVERLLAEPGIDVHAVDREGRTVLMEAAARGFKDVVERLLAEPGIAVNAVDAEGRTALMEAAAPGHTDVVERFLAAPGINVNAVDEQGSTALMWAVAGGHNDIVERLLAEPGIDVHAVDVEGRTALMWAACWVGNKDVVERLLAEPGIDVNAVDAEGRTALMWAVAGGHKDIVERLIAEPGIDVNTVDREGRTALMEAAAQGPKDIVERFLAAPGINVNAVDEQGSMALMEAAAGGHKDIVERLLEEPGIDLNTVDAEGRTALMWAAAQGHKDIVERLLAEPGIDVNTVDRQGRTALMEAAKGGHKDIVERLLAEPGIDVNTVDREGRTALNLVQQEAIQAKEIGGQLVSGESDALTALSDDSSTEKVIIDYAGPSNKDPEAQQDVMVIDNSCRSETSPIHEAAIQAADRPTSTRS</sequence>
<dbReference type="SUPFAM" id="SSF52540">
    <property type="entry name" value="P-loop containing nucleoside triphosphate hydrolases"/>
    <property type="match status" value="1"/>
</dbReference>
<feature type="repeat" description="ANK" evidence="3">
    <location>
        <begin position="610"/>
        <end position="643"/>
    </location>
</feature>
<dbReference type="eggNOG" id="KOG0504">
    <property type="taxonomic scope" value="Eukaryota"/>
</dbReference>
<dbReference type="AlphaFoldDB" id="A8PBI4"/>
<dbReference type="PROSITE" id="PS50297">
    <property type="entry name" value="ANK_REP_REGION"/>
    <property type="match status" value="11"/>
</dbReference>
<feature type="repeat" description="ANK" evidence="3">
    <location>
        <begin position="1088"/>
        <end position="1121"/>
    </location>
</feature>
<keyword evidence="1" id="KW-0677">Repeat</keyword>
<dbReference type="InterPro" id="IPR056884">
    <property type="entry name" value="NPHP3-like_N"/>
</dbReference>
<keyword evidence="2 3" id="KW-0040">ANK repeat</keyword>
<feature type="repeat" description="ANK" evidence="3">
    <location>
        <begin position="917"/>
        <end position="950"/>
    </location>
</feature>
<dbReference type="Pfam" id="PF12796">
    <property type="entry name" value="Ank_2"/>
    <property type="match status" value="5"/>
</dbReference>
<proteinExistence type="predicted"/>
<evidence type="ECO:0000313" key="7">
    <source>
        <dbReference type="Proteomes" id="UP000001861"/>
    </source>
</evidence>
<dbReference type="PANTHER" id="PTHR24123">
    <property type="entry name" value="ANKYRIN REPEAT-CONTAINING"/>
    <property type="match status" value="1"/>
</dbReference>
<dbReference type="PANTHER" id="PTHR24123:SF33">
    <property type="entry name" value="PROTEIN HOS4"/>
    <property type="match status" value="1"/>
</dbReference>
<comment type="caution">
    <text evidence="6">The sequence shown here is derived from an EMBL/GenBank/DDBJ whole genome shotgun (WGS) entry which is preliminary data.</text>
</comment>
<feature type="repeat" description="ANK" evidence="3">
    <location>
        <begin position="1122"/>
        <end position="1155"/>
    </location>
</feature>
<feature type="repeat" description="ANK" evidence="3">
    <location>
        <begin position="1156"/>
        <end position="1189"/>
    </location>
</feature>
<feature type="repeat" description="ANK" evidence="3">
    <location>
        <begin position="951"/>
        <end position="984"/>
    </location>
</feature>
<feature type="domain" description="Nephrocystin 3-like N-terminal" evidence="5">
    <location>
        <begin position="83"/>
        <end position="246"/>
    </location>
</feature>
<dbReference type="eggNOG" id="KOG0514">
    <property type="taxonomic scope" value="Eukaryota"/>
</dbReference>
<feature type="repeat" description="ANK" evidence="3">
    <location>
        <begin position="849"/>
        <end position="882"/>
    </location>
</feature>
<feature type="repeat" description="ANK" evidence="3">
    <location>
        <begin position="678"/>
        <end position="711"/>
    </location>
</feature>
<organism evidence="6 7">
    <name type="scientific">Coprinopsis cinerea (strain Okayama-7 / 130 / ATCC MYA-4618 / FGSC 9003)</name>
    <name type="common">Inky cap fungus</name>
    <name type="synonym">Hormographiella aspergillata</name>
    <dbReference type="NCBI Taxonomy" id="240176"/>
    <lineage>
        <taxon>Eukaryota</taxon>
        <taxon>Fungi</taxon>
        <taxon>Dikarya</taxon>
        <taxon>Basidiomycota</taxon>
        <taxon>Agaricomycotina</taxon>
        <taxon>Agaricomycetes</taxon>
        <taxon>Agaricomycetidae</taxon>
        <taxon>Agaricales</taxon>
        <taxon>Agaricineae</taxon>
        <taxon>Psathyrellaceae</taxon>
        <taxon>Coprinopsis</taxon>
    </lineage>
</organism>
<dbReference type="OrthoDB" id="194358at2759"/>
<dbReference type="HOGENOM" id="CLU_000288_34_23_1"/>
<dbReference type="RefSeq" id="XP_001840191.2">
    <property type="nucleotide sequence ID" value="XM_001840139.2"/>
</dbReference>
<accession>A8PBI4</accession>
<dbReference type="Gene3D" id="1.25.40.20">
    <property type="entry name" value="Ankyrin repeat-containing domain"/>
    <property type="match status" value="7"/>
</dbReference>
<feature type="repeat" description="ANK" evidence="3">
    <location>
        <begin position="712"/>
        <end position="745"/>
    </location>
</feature>
<reference evidence="6 7" key="1">
    <citation type="journal article" date="2010" name="Proc. Natl. Acad. Sci. U.S.A.">
        <title>Insights into evolution of multicellular fungi from the assembled chromosomes of the mushroom Coprinopsis cinerea (Coprinus cinereus).</title>
        <authorList>
            <person name="Stajich J.E."/>
            <person name="Wilke S.K."/>
            <person name="Ahren D."/>
            <person name="Au C.H."/>
            <person name="Birren B.W."/>
            <person name="Borodovsky M."/>
            <person name="Burns C."/>
            <person name="Canback B."/>
            <person name="Casselton L.A."/>
            <person name="Cheng C.K."/>
            <person name="Deng J."/>
            <person name="Dietrich F.S."/>
            <person name="Fargo D.C."/>
            <person name="Farman M.L."/>
            <person name="Gathman A.C."/>
            <person name="Goldberg J."/>
            <person name="Guigo R."/>
            <person name="Hoegger P.J."/>
            <person name="Hooker J.B."/>
            <person name="Huggins A."/>
            <person name="James T.Y."/>
            <person name="Kamada T."/>
            <person name="Kilaru S."/>
            <person name="Kodira C."/>
            <person name="Kues U."/>
            <person name="Kupfer D."/>
            <person name="Kwan H.S."/>
            <person name="Lomsadze A."/>
            <person name="Li W."/>
            <person name="Lilly W.W."/>
            <person name="Ma L.J."/>
            <person name="Mackey A.J."/>
            <person name="Manning G."/>
            <person name="Martin F."/>
            <person name="Muraguchi H."/>
            <person name="Natvig D.O."/>
            <person name="Palmerini H."/>
            <person name="Ramesh M.A."/>
            <person name="Rehmeyer C.J."/>
            <person name="Roe B.A."/>
            <person name="Shenoy N."/>
            <person name="Stanke M."/>
            <person name="Ter-Hovhannisyan V."/>
            <person name="Tunlid A."/>
            <person name="Velagapudi R."/>
            <person name="Vision T.J."/>
            <person name="Zeng Q."/>
            <person name="Zolan M.E."/>
            <person name="Pukkila P.J."/>
        </authorList>
    </citation>
    <scope>NUCLEOTIDE SEQUENCE [LARGE SCALE GENOMIC DNA]</scope>
    <source>
        <strain evidence="7">Okayama-7 / 130 / ATCC MYA-4618 / FGSC 9003</strain>
    </source>
</reference>
<feature type="repeat" description="ANK" evidence="3">
    <location>
        <begin position="780"/>
        <end position="813"/>
    </location>
</feature>
<protein>
    <submittedName>
        <fullName evidence="6">Ankyrin repeat domain-containing protein 50</fullName>
    </submittedName>
</protein>
<dbReference type="InterPro" id="IPR051165">
    <property type="entry name" value="Multifunctional_ANK_Repeat"/>
</dbReference>
<feature type="repeat" description="ANK" evidence="3">
    <location>
        <begin position="746"/>
        <end position="779"/>
    </location>
</feature>
<keyword evidence="7" id="KW-1185">Reference proteome</keyword>
<dbReference type="Proteomes" id="UP000001861">
    <property type="component" value="Unassembled WGS sequence"/>
</dbReference>
<evidence type="ECO:0000256" key="4">
    <source>
        <dbReference type="SAM" id="MobiDB-lite"/>
    </source>
</evidence>
<dbReference type="PROSITE" id="PS50088">
    <property type="entry name" value="ANK_REPEAT"/>
    <property type="match status" value="16"/>
</dbReference>
<dbReference type="SUPFAM" id="SSF48403">
    <property type="entry name" value="Ankyrin repeat"/>
    <property type="match status" value="2"/>
</dbReference>
<dbReference type="KEGG" id="cci:CC1G_02654"/>
<gene>
    <name evidence="6" type="ORF">CC1G_02654</name>
</gene>
<feature type="region of interest" description="Disordered" evidence="4">
    <location>
        <begin position="1259"/>
        <end position="1280"/>
    </location>
</feature>
<dbReference type="EMBL" id="AACS02000004">
    <property type="protein sequence ID" value="EAU81638.2"/>
    <property type="molecule type" value="Genomic_DNA"/>
</dbReference>
<dbReference type="Gene3D" id="3.40.50.300">
    <property type="entry name" value="P-loop containing nucleotide triphosphate hydrolases"/>
    <property type="match status" value="1"/>
</dbReference>
<dbReference type="OMA" id="FRWASCQ"/>
<dbReference type="Pfam" id="PF00023">
    <property type="entry name" value="Ank"/>
    <property type="match status" value="4"/>
</dbReference>
<dbReference type="SMART" id="SM00248">
    <property type="entry name" value="ANK"/>
    <property type="match status" value="18"/>
</dbReference>
<feature type="repeat" description="ANK" evidence="3">
    <location>
        <begin position="644"/>
        <end position="677"/>
    </location>
</feature>
<feature type="repeat" description="ANK" evidence="3">
    <location>
        <begin position="1020"/>
        <end position="1053"/>
    </location>
</feature>
<evidence type="ECO:0000256" key="1">
    <source>
        <dbReference type="ARBA" id="ARBA00022737"/>
    </source>
</evidence>
<feature type="repeat" description="ANK" evidence="3">
    <location>
        <begin position="883"/>
        <end position="916"/>
    </location>
</feature>
<dbReference type="GeneID" id="6016823"/>
<evidence type="ECO:0000259" key="5">
    <source>
        <dbReference type="Pfam" id="PF24883"/>
    </source>
</evidence>
<dbReference type="Pfam" id="PF24883">
    <property type="entry name" value="NPHP3_N"/>
    <property type="match status" value="1"/>
</dbReference>
<evidence type="ECO:0000256" key="3">
    <source>
        <dbReference type="PROSITE-ProRule" id="PRU00023"/>
    </source>
</evidence>
<dbReference type="InParanoid" id="A8PBI4"/>
<dbReference type="VEuPathDB" id="FungiDB:CC1G_02654"/>
<feature type="repeat" description="ANK" evidence="3">
    <location>
        <begin position="575"/>
        <end position="607"/>
    </location>
</feature>
<dbReference type="InterPro" id="IPR036770">
    <property type="entry name" value="Ankyrin_rpt-contain_sf"/>
</dbReference>
<name>A8PBI4_COPC7</name>